<accession>A0A0F9WFQ7</accession>
<dbReference type="EMBL" id="LAZR01000284">
    <property type="protein sequence ID" value="KKN77163.1"/>
    <property type="molecule type" value="Genomic_DNA"/>
</dbReference>
<sequence length="49" mass="5631">MQTYKIEINCWNCHGTNDFVIPKGTLVKVFVEGKKCVHCGCLVREYNNP</sequence>
<comment type="caution">
    <text evidence="1">The sequence shown here is derived from an EMBL/GenBank/DDBJ whole genome shotgun (WGS) entry which is preliminary data.</text>
</comment>
<gene>
    <name evidence="1" type="ORF">LCGC14_0363600</name>
</gene>
<protein>
    <submittedName>
        <fullName evidence="1">Uncharacterized protein</fullName>
    </submittedName>
</protein>
<reference evidence="1" key="1">
    <citation type="journal article" date="2015" name="Nature">
        <title>Complex archaea that bridge the gap between prokaryotes and eukaryotes.</title>
        <authorList>
            <person name="Spang A."/>
            <person name="Saw J.H."/>
            <person name="Jorgensen S.L."/>
            <person name="Zaremba-Niedzwiedzka K."/>
            <person name="Martijn J."/>
            <person name="Lind A.E."/>
            <person name="van Eijk R."/>
            <person name="Schleper C."/>
            <person name="Guy L."/>
            <person name="Ettema T.J."/>
        </authorList>
    </citation>
    <scope>NUCLEOTIDE SEQUENCE</scope>
</reference>
<evidence type="ECO:0000313" key="1">
    <source>
        <dbReference type="EMBL" id="KKN77163.1"/>
    </source>
</evidence>
<organism evidence="1">
    <name type="scientific">marine sediment metagenome</name>
    <dbReference type="NCBI Taxonomy" id="412755"/>
    <lineage>
        <taxon>unclassified sequences</taxon>
        <taxon>metagenomes</taxon>
        <taxon>ecological metagenomes</taxon>
    </lineage>
</organism>
<dbReference type="AlphaFoldDB" id="A0A0F9WFQ7"/>
<proteinExistence type="predicted"/>
<name>A0A0F9WFQ7_9ZZZZ</name>